<dbReference type="EMBL" id="AAGK01000005">
    <property type="protein sequence ID" value="EAN31342.1"/>
    <property type="molecule type" value="Genomic_DNA"/>
</dbReference>
<keyword evidence="4" id="KW-1185">Reference proteome</keyword>
<feature type="region of interest" description="Disordered" evidence="2">
    <location>
        <begin position="748"/>
        <end position="773"/>
    </location>
</feature>
<dbReference type="KEGG" id="tpv:TP03_0597"/>
<name>Q4MZC6_THEPA</name>
<feature type="coiled-coil region" evidence="1">
    <location>
        <begin position="774"/>
        <end position="980"/>
    </location>
</feature>
<comment type="caution">
    <text evidence="3">The sequence shown here is derived from an EMBL/GenBank/DDBJ whole genome shotgun (WGS) entry which is preliminary data.</text>
</comment>
<gene>
    <name evidence="3" type="ordered locus">TP03_0597</name>
</gene>
<dbReference type="RefSeq" id="XP_763625.1">
    <property type="nucleotide sequence ID" value="XM_758532.1"/>
</dbReference>
<dbReference type="GeneID" id="3500441"/>
<evidence type="ECO:0000313" key="4">
    <source>
        <dbReference type="Proteomes" id="UP000001949"/>
    </source>
</evidence>
<proteinExistence type="predicted"/>
<sequence>MSKVLYRAILHGPMSWKASHRNFESLDTAPYLVIFEPTSSVVMLSQGTILIPQLSLLTNRLKSQILSVFVFGDSSTAKQLASELYNFIDKNLSVFDIYKSEWVLKLLAKSLASFHLPLEIVLKRVECSQKNKISNPNPTSYINSYNRFKNNTSNIGLQGVRSVSRFPLDCDGNSHNTPINSHLYYLFNNHTNVHKSVFNTGELGNTQEGRLVGNKYAEEPRSVRNLNDRLDSYSLRIGLEEGFNVINTSTDLIQKLFQAVERKGPKINRLSLNFYKILRPEQKLEPNVNNSPLKEKLFANTAKERLNRETKKLVPPMNTVSPSEFPPNRIISPIRYIEPPVRYPRSSIKCVDGGINQVNYSSIAYKYASNLRINEGVCIPGQVCSPLSASLNLLDNQPNLSPMKRINDAEIDKLVQKEVKEKESELPSLTNILGSLTNVINKNTEAISLPSSSDMVSGDKVPPSISLNGQPNKGDGPLVNSNQLSNPLPNLFSEDRNSPVKDNMTKTQKNKLMANKSFGSMSTNDLLSFDSQASINNPNNFSNFENENFGSITDSVSDSQLLEFNDKFTDVKLDDLQLKPFNKTKESLLGLDKALFNNSSYPFSVNRSGDLSLDNVKLNKENLTGVTDVVQPAELVDSDADGFVEEYAEALERASESFIKTPNKEFDSVNTVENNTNLVKEIEDCKNEVVEDVEDRLSESVPETDNLSDFSENSSSFFNDELLCNNHVLANKMLQKCWYGAKRPTKEDSKEIKMTEEKDQESSTSSIPSERPELNNLLNDFNELINKNDFLYEEIAKYKSKISKLRQQIKNLKSNHKYELEDVINNNFLSEDKLRSTINENNTTIKMMEQERIKLNETLEQHKMVIKRLGREKVEAVQQFSKLEDEYNKLQISKETEKTEKTNYNKLKAQTEELRSENEVLSNNVRSLNEKLHIIELDHQTNLEMVAELRESNVKLTSENKALSSNEHQLSNEIKMLRTKEHQLTAENKLLRTKELQLLGEVKLLRTNDVRLNEELRQTKLLLSDYENKTEKLESKMSILENNNTVLLKNLETTKTELVHFKTSFETSRVEKLKLESKYQQLQSSVERVESINHSLRNELLGVKKVLEDKTKDNINLTSRLSDKDKEVNNIKKDRIDIKNSYETLLRDYNYLRTSYEAVEISLKKFKNFDEGLRREYQIKSDENEELLRQLQAFKYCVDKFKADNDLREAKLQELHSKAVARLFWVLYSYNKLRKELAINKVKVTLMAHKNNSVLVRTLIRSILLSKAKLAKRNCQLLRVIHALQMTGPTTCSMIISKINTLVASTSDNSLSEENVSKLKDSFMKHSLEKDQMIKVLQTKLVSLDQLKENQDFLLQENRNLSDQIMMERNNSQRIQQALNEQIERERFTFESESKSLYNRQYQLLRENDQLSREISSLKESLNALLNSDNSLQNDFLSYNHNLNNDDHNENRETGLIETKYERLLSIYNSSSQSLGTKVHSPETYKNHPEFDFSLRANINYPRMIYHQT</sequence>
<evidence type="ECO:0000256" key="2">
    <source>
        <dbReference type="SAM" id="MobiDB-lite"/>
    </source>
</evidence>
<feature type="coiled-coil region" evidence="1">
    <location>
        <begin position="1016"/>
        <end position="1099"/>
    </location>
</feature>
<feature type="compositionally biased region" description="Basic and acidic residues" evidence="2">
    <location>
        <begin position="748"/>
        <end position="761"/>
    </location>
</feature>
<dbReference type="STRING" id="5875.Q4MZC6"/>
<dbReference type="Proteomes" id="UP000001949">
    <property type="component" value="Unassembled WGS sequence"/>
</dbReference>
<reference evidence="3 4" key="1">
    <citation type="journal article" date="2005" name="Science">
        <title>Genome sequence of Theileria parva, a bovine pathogen that transforms lymphocytes.</title>
        <authorList>
            <person name="Gardner M.J."/>
            <person name="Bishop R."/>
            <person name="Shah T."/>
            <person name="de Villiers E.P."/>
            <person name="Carlton J.M."/>
            <person name="Hall N."/>
            <person name="Ren Q."/>
            <person name="Paulsen I.T."/>
            <person name="Pain A."/>
            <person name="Berriman M."/>
            <person name="Wilson R.J.M."/>
            <person name="Sato S."/>
            <person name="Ralph S.A."/>
            <person name="Mann D.J."/>
            <person name="Xiong Z."/>
            <person name="Shallom S.J."/>
            <person name="Weidman J."/>
            <person name="Jiang L."/>
            <person name="Lynn J."/>
            <person name="Weaver B."/>
            <person name="Shoaibi A."/>
            <person name="Domingo A.R."/>
            <person name="Wasawo D."/>
            <person name="Crabtree J."/>
            <person name="Wortman J.R."/>
            <person name="Haas B."/>
            <person name="Angiuoli S.V."/>
            <person name="Creasy T.H."/>
            <person name="Lu C."/>
            <person name="Suh B."/>
            <person name="Silva J.C."/>
            <person name="Utterback T.R."/>
            <person name="Feldblyum T.V."/>
            <person name="Pertea M."/>
            <person name="Allen J."/>
            <person name="Nierman W.C."/>
            <person name="Taracha E.L.N."/>
            <person name="Salzberg S.L."/>
            <person name="White O.R."/>
            <person name="Fitzhugh H.A."/>
            <person name="Morzaria S."/>
            <person name="Venter J.C."/>
            <person name="Fraser C.M."/>
            <person name="Nene V."/>
        </authorList>
    </citation>
    <scope>NUCLEOTIDE SEQUENCE [LARGE SCALE GENOMIC DNA]</scope>
    <source>
        <strain evidence="3 4">Muguga</strain>
    </source>
</reference>
<organism evidence="3 4">
    <name type="scientific">Theileria parva</name>
    <name type="common">East coast fever infection agent</name>
    <dbReference type="NCBI Taxonomy" id="5875"/>
    <lineage>
        <taxon>Eukaryota</taxon>
        <taxon>Sar</taxon>
        <taxon>Alveolata</taxon>
        <taxon>Apicomplexa</taxon>
        <taxon>Aconoidasida</taxon>
        <taxon>Piroplasmida</taxon>
        <taxon>Theileriidae</taxon>
        <taxon>Theileria</taxon>
    </lineage>
</organism>
<keyword evidence="1" id="KW-0175">Coiled coil</keyword>
<dbReference type="SMR" id="Q4MZC6"/>
<dbReference type="VEuPathDB" id="PiroplasmaDB:TpMuguga_03g00597"/>
<dbReference type="InParanoid" id="Q4MZC6"/>
<accession>Q4MZC6</accession>
<evidence type="ECO:0000313" key="3">
    <source>
        <dbReference type="EMBL" id="EAN31342.1"/>
    </source>
</evidence>
<dbReference type="eggNOG" id="ENOG502S8C4">
    <property type="taxonomic scope" value="Eukaryota"/>
</dbReference>
<feature type="compositionally biased region" description="Low complexity" evidence="2">
    <location>
        <begin position="477"/>
        <end position="492"/>
    </location>
</feature>
<evidence type="ECO:0000256" key="1">
    <source>
        <dbReference type="SAM" id="Coils"/>
    </source>
</evidence>
<dbReference type="OMA" id="PYLVIFE"/>
<feature type="region of interest" description="Disordered" evidence="2">
    <location>
        <begin position="450"/>
        <end position="505"/>
    </location>
</feature>
<protein>
    <submittedName>
        <fullName evidence="3">Uncharacterized protein</fullName>
    </submittedName>
</protein>